<accession>A0A2J6SMA1</accession>
<evidence type="ECO:0000313" key="3">
    <source>
        <dbReference type="Proteomes" id="UP000235371"/>
    </source>
</evidence>
<evidence type="ECO:0000256" key="1">
    <source>
        <dbReference type="SAM" id="MobiDB-lite"/>
    </source>
</evidence>
<dbReference type="GeneID" id="36589890"/>
<feature type="region of interest" description="Disordered" evidence="1">
    <location>
        <begin position="32"/>
        <end position="60"/>
    </location>
</feature>
<sequence>MEANSSSHYKPWLHQQNHSSFSLIERGMEVAVPPARVSPRPSHHYANEAPPRPSSHQYTKPLPSIPLNIPLNQYWNQITMSWETPIHSEMTSSRRLTSIDTKLQTRITRTPRTSRRYSREGSTGFDPRFEMVCPEEYQQINQPRVDSPAPSSYSESIYDLYNPSETSLGVDKGDHSDYSGRIYNPQESYTAVVEEEESRWSSGDSSLIPDHADKGGLKPFYKLSEHMADAISSVTSLRHRDYPTKAQSKQISQHEIITLRGLLAEERTRHNKRITNYESNLENHYPHEQTDADILGPTPRPLVLRPKRKTQRLALDTNSDPLRNAHDPLERDIDDMISSLNQTKLYNTSTTLLFDEGNHFQKKAPPPLKPRKKLFGTGNHPLKSPFPFRQAPDVPDIVPETGPSERTFGRKLSGAMKHLSLSPISPKRSVISNSARRPSGPDTPMPNKSPFKGFFPSVESTMQKGGVNIQEAVSKAKTVHFKTPEERKRASLKKSIVYVGISDQGPGMASMYEC</sequence>
<gene>
    <name evidence="2" type="ORF">K444DRAFT_621014</name>
</gene>
<protein>
    <submittedName>
        <fullName evidence="2">Uncharacterized protein</fullName>
    </submittedName>
</protein>
<feature type="region of interest" description="Disordered" evidence="1">
    <location>
        <begin position="427"/>
        <end position="448"/>
    </location>
</feature>
<keyword evidence="3" id="KW-1185">Reference proteome</keyword>
<dbReference type="OrthoDB" id="3545168at2759"/>
<name>A0A2J6SMA1_9HELO</name>
<dbReference type="InParanoid" id="A0A2J6SMA1"/>
<evidence type="ECO:0000313" key="2">
    <source>
        <dbReference type="EMBL" id="PMD51888.1"/>
    </source>
</evidence>
<reference evidence="2 3" key="1">
    <citation type="submission" date="2016-04" db="EMBL/GenBank/DDBJ databases">
        <title>A degradative enzymes factory behind the ericoid mycorrhizal symbiosis.</title>
        <authorList>
            <consortium name="DOE Joint Genome Institute"/>
            <person name="Martino E."/>
            <person name="Morin E."/>
            <person name="Grelet G."/>
            <person name="Kuo A."/>
            <person name="Kohler A."/>
            <person name="Daghino S."/>
            <person name="Barry K."/>
            <person name="Choi C."/>
            <person name="Cichocki N."/>
            <person name="Clum A."/>
            <person name="Copeland A."/>
            <person name="Hainaut M."/>
            <person name="Haridas S."/>
            <person name="Labutti K."/>
            <person name="Lindquist E."/>
            <person name="Lipzen A."/>
            <person name="Khouja H.-R."/>
            <person name="Murat C."/>
            <person name="Ohm R."/>
            <person name="Olson A."/>
            <person name="Spatafora J."/>
            <person name="Veneault-Fourrey C."/>
            <person name="Henrissat B."/>
            <person name="Grigoriev I."/>
            <person name="Martin F."/>
            <person name="Perotto S."/>
        </authorList>
    </citation>
    <scope>NUCLEOTIDE SEQUENCE [LARGE SCALE GENOMIC DNA]</scope>
    <source>
        <strain evidence="2 3">E</strain>
    </source>
</reference>
<feature type="region of interest" description="Disordered" evidence="1">
    <location>
        <begin position="108"/>
        <end position="128"/>
    </location>
</feature>
<dbReference type="Proteomes" id="UP000235371">
    <property type="component" value="Unassembled WGS sequence"/>
</dbReference>
<proteinExistence type="predicted"/>
<organism evidence="2 3">
    <name type="scientific">Hyaloscypha bicolor E</name>
    <dbReference type="NCBI Taxonomy" id="1095630"/>
    <lineage>
        <taxon>Eukaryota</taxon>
        <taxon>Fungi</taxon>
        <taxon>Dikarya</taxon>
        <taxon>Ascomycota</taxon>
        <taxon>Pezizomycotina</taxon>
        <taxon>Leotiomycetes</taxon>
        <taxon>Helotiales</taxon>
        <taxon>Hyaloscyphaceae</taxon>
        <taxon>Hyaloscypha</taxon>
        <taxon>Hyaloscypha bicolor</taxon>
    </lineage>
</organism>
<dbReference type="EMBL" id="KZ613912">
    <property type="protein sequence ID" value="PMD51888.1"/>
    <property type="molecule type" value="Genomic_DNA"/>
</dbReference>
<dbReference type="RefSeq" id="XP_024728792.1">
    <property type="nucleotide sequence ID" value="XM_024881813.1"/>
</dbReference>
<dbReference type="AlphaFoldDB" id="A0A2J6SMA1"/>